<keyword evidence="3" id="KW-1185">Reference proteome</keyword>
<dbReference type="EMBL" id="JASCZI010121222">
    <property type="protein sequence ID" value="MED6160634.1"/>
    <property type="molecule type" value="Genomic_DNA"/>
</dbReference>
<gene>
    <name evidence="2" type="ORF">PIB30_053229</name>
</gene>
<evidence type="ECO:0000313" key="3">
    <source>
        <dbReference type="Proteomes" id="UP001341840"/>
    </source>
</evidence>
<dbReference type="PANTHER" id="PTHR46213:SF13">
    <property type="entry name" value="DEMETER-LIKE PROTEIN 2-RELATED"/>
    <property type="match status" value="1"/>
</dbReference>
<dbReference type="Proteomes" id="UP001341840">
    <property type="component" value="Unassembled WGS sequence"/>
</dbReference>
<dbReference type="PANTHER" id="PTHR46213">
    <property type="entry name" value="TRANSCRIPTIONAL ACTIVATOR DEMETER"/>
    <property type="match status" value="1"/>
</dbReference>
<evidence type="ECO:0000256" key="1">
    <source>
        <dbReference type="SAM" id="MobiDB-lite"/>
    </source>
</evidence>
<sequence length="793" mass="89402">MEVGETDRNKVQGEVPWIPNTPLKPTFQKPMPIYAPGEAIQIGSYSNGVSTCCESSTSAEIETRQQLWPPHEAAVTNIACGSNRVRLTYDNNSGSSNNSFAQLLAQATSATSIAEYEEILRNEFVPNLNTQINPTCDLLHQGHLSYGQDFFNATHNNRQGPQGSFFTYYGHNTPYVVPHVTDNAAIRAENTQDAAGTQLHMEKWDQSRKDNKVSDAENSNERPHGKEFCEPIIEFCVISPQCQENQSQNKEINPHIDLNKTPQQKPRRKKHRPKVITEGKPRRNNKTNTQKVDQSKENPTSKRKYVRKKGSNTVSTSQVEVTGELTNPLVPESTKKACRRSLNFDIGDRQREGNSTCIENTNTNLTRETVAATNTLTNEGRQALGAPLAESNSSGAKPSTIQLQAVGSKRKHIEHEDTNNINLIGVQYNMLQAHYPESWLQFPNIQKKRRSEKGKNSNTCNTSSVSATETVQVAASPQDARSSPCASTSNFWPPNSKYNAVKVPVMITATEKVINNTPESFKCNFSLWQTMQTKRRSRLPTRKTSVNAEIQQTCIDALVADMGVTVTKKKRTKKRSTLVSSTYSCKSVMQQNQKVVLENCSLPMKNLLAIDAVVAGEERWKNVHTADELTEQFTHLNINRESRELVLHGQNALVPYNQKHQKHKGTAHGYGTIIPYDGLFDPIKKQRPRPKVDLDEETNRVWKLLMLDINSPGIDGMDEDKAKWWEEERKVFRGRADSFIARMHLVQGIISELQGYEHYYTTSHTSNIKNTLCTQKFDYQIGYYIFVLNICIV</sequence>
<feature type="region of interest" description="Disordered" evidence="1">
    <location>
        <begin position="447"/>
        <end position="488"/>
    </location>
</feature>
<organism evidence="2 3">
    <name type="scientific">Stylosanthes scabra</name>
    <dbReference type="NCBI Taxonomy" id="79078"/>
    <lineage>
        <taxon>Eukaryota</taxon>
        <taxon>Viridiplantae</taxon>
        <taxon>Streptophyta</taxon>
        <taxon>Embryophyta</taxon>
        <taxon>Tracheophyta</taxon>
        <taxon>Spermatophyta</taxon>
        <taxon>Magnoliopsida</taxon>
        <taxon>eudicotyledons</taxon>
        <taxon>Gunneridae</taxon>
        <taxon>Pentapetalae</taxon>
        <taxon>rosids</taxon>
        <taxon>fabids</taxon>
        <taxon>Fabales</taxon>
        <taxon>Fabaceae</taxon>
        <taxon>Papilionoideae</taxon>
        <taxon>50 kb inversion clade</taxon>
        <taxon>dalbergioids sensu lato</taxon>
        <taxon>Dalbergieae</taxon>
        <taxon>Pterocarpus clade</taxon>
        <taxon>Stylosanthes</taxon>
    </lineage>
</organism>
<reference evidence="2 3" key="1">
    <citation type="journal article" date="2023" name="Plants (Basel)">
        <title>Bridging the Gap: Combining Genomics and Transcriptomics Approaches to Understand Stylosanthes scabra, an Orphan Legume from the Brazilian Caatinga.</title>
        <authorList>
            <person name="Ferreira-Neto J.R.C."/>
            <person name="da Silva M.D."/>
            <person name="Binneck E."/>
            <person name="de Melo N.F."/>
            <person name="da Silva R.H."/>
            <person name="de Melo A.L.T.M."/>
            <person name="Pandolfi V."/>
            <person name="Bustamante F.O."/>
            <person name="Brasileiro-Vidal A.C."/>
            <person name="Benko-Iseppon A.M."/>
        </authorList>
    </citation>
    <scope>NUCLEOTIDE SEQUENCE [LARGE SCALE GENOMIC DNA]</scope>
    <source>
        <tissue evidence="2">Leaves</tissue>
    </source>
</reference>
<accession>A0ABU6UIB2</accession>
<dbReference type="InterPro" id="IPR044811">
    <property type="entry name" value="DME/ROS1"/>
</dbReference>
<comment type="caution">
    <text evidence="2">The sequence shown here is derived from an EMBL/GenBank/DDBJ whole genome shotgun (WGS) entry which is preliminary data.</text>
</comment>
<feature type="compositionally biased region" description="Polar residues" evidence="1">
    <location>
        <begin position="456"/>
        <end position="488"/>
    </location>
</feature>
<feature type="region of interest" description="Disordered" evidence="1">
    <location>
        <begin position="200"/>
        <end position="225"/>
    </location>
</feature>
<protein>
    <submittedName>
        <fullName evidence="2">Uncharacterized protein</fullName>
    </submittedName>
</protein>
<feature type="compositionally biased region" description="Basic residues" evidence="1">
    <location>
        <begin position="265"/>
        <end position="274"/>
    </location>
</feature>
<name>A0ABU6UIB2_9FABA</name>
<evidence type="ECO:0000313" key="2">
    <source>
        <dbReference type="EMBL" id="MED6160634.1"/>
    </source>
</evidence>
<feature type="compositionally biased region" description="Basic residues" evidence="1">
    <location>
        <begin position="301"/>
        <end position="310"/>
    </location>
</feature>
<proteinExistence type="predicted"/>
<feature type="region of interest" description="Disordered" evidence="1">
    <location>
        <begin position="247"/>
        <end position="318"/>
    </location>
</feature>